<keyword evidence="6" id="KW-1185">Reference proteome</keyword>
<dbReference type="SMART" id="SM00267">
    <property type="entry name" value="GGDEF"/>
    <property type="match status" value="1"/>
</dbReference>
<dbReference type="InterPro" id="IPR029787">
    <property type="entry name" value="Nucleotide_cyclase"/>
</dbReference>
<dbReference type="EC" id="2.7.7.65" evidence="1"/>
<dbReference type="CDD" id="cd01949">
    <property type="entry name" value="GGDEF"/>
    <property type="match status" value="1"/>
</dbReference>
<organism evidence="5 6">
    <name type="scientific">Roseibium polysiphoniae</name>
    <dbReference type="NCBI Taxonomy" id="2571221"/>
    <lineage>
        <taxon>Bacteria</taxon>
        <taxon>Pseudomonadati</taxon>
        <taxon>Pseudomonadota</taxon>
        <taxon>Alphaproteobacteria</taxon>
        <taxon>Hyphomicrobiales</taxon>
        <taxon>Stappiaceae</taxon>
        <taxon>Roseibium</taxon>
    </lineage>
</organism>
<feature type="transmembrane region" description="Helical" evidence="3">
    <location>
        <begin position="6"/>
        <end position="29"/>
    </location>
</feature>
<dbReference type="Proteomes" id="UP000615687">
    <property type="component" value="Unassembled WGS sequence"/>
</dbReference>
<keyword evidence="3" id="KW-0472">Membrane</keyword>
<evidence type="ECO:0000259" key="4">
    <source>
        <dbReference type="PROSITE" id="PS50887"/>
    </source>
</evidence>
<comment type="caution">
    <text evidence="5">The sequence shown here is derived from an EMBL/GenBank/DDBJ whole genome shotgun (WGS) entry which is preliminary data.</text>
</comment>
<dbReference type="NCBIfam" id="TIGR00254">
    <property type="entry name" value="GGDEF"/>
    <property type="match status" value="1"/>
</dbReference>
<feature type="transmembrane region" description="Helical" evidence="3">
    <location>
        <begin position="98"/>
        <end position="118"/>
    </location>
</feature>
<keyword evidence="3" id="KW-0812">Transmembrane</keyword>
<dbReference type="PROSITE" id="PS50887">
    <property type="entry name" value="GGDEF"/>
    <property type="match status" value="1"/>
</dbReference>
<feature type="transmembrane region" description="Helical" evidence="3">
    <location>
        <begin position="194"/>
        <end position="215"/>
    </location>
</feature>
<feature type="transmembrane region" description="Helical" evidence="3">
    <location>
        <begin position="124"/>
        <end position="144"/>
    </location>
</feature>
<dbReference type="InterPro" id="IPR050469">
    <property type="entry name" value="Diguanylate_Cyclase"/>
</dbReference>
<dbReference type="EMBL" id="JACYXJ010000006">
    <property type="protein sequence ID" value="MBD8878034.1"/>
    <property type="molecule type" value="Genomic_DNA"/>
</dbReference>
<gene>
    <name evidence="5" type="ORF">IG617_17205</name>
</gene>
<feature type="domain" description="GGDEF" evidence="4">
    <location>
        <begin position="256"/>
        <end position="389"/>
    </location>
</feature>
<evidence type="ECO:0000313" key="5">
    <source>
        <dbReference type="EMBL" id="MBD8878034.1"/>
    </source>
</evidence>
<feature type="transmembrane region" description="Helical" evidence="3">
    <location>
        <begin position="41"/>
        <end position="58"/>
    </location>
</feature>
<proteinExistence type="predicted"/>
<dbReference type="InterPro" id="IPR043128">
    <property type="entry name" value="Rev_trsase/Diguanyl_cyclase"/>
</dbReference>
<accession>A0ABR9CDT0</accession>
<evidence type="ECO:0000256" key="3">
    <source>
        <dbReference type="SAM" id="Phobius"/>
    </source>
</evidence>
<protein>
    <recommendedName>
        <fullName evidence="1">diguanylate cyclase</fullName>
        <ecNumber evidence="1">2.7.7.65</ecNumber>
    </recommendedName>
</protein>
<dbReference type="RefSeq" id="WP_192110468.1">
    <property type="nucleotide sequence ID" value="NZ_JACYXJ010000006.1"/>
</dbReference>
<feature type="transmembrane region" description="Helical" evidence="3">
    <location>
        <begin position="156"/>
        <end position="174"/>
    </location>
</feature>
<comment type="catalytic activity">
    <reaction evidence="2">
        <text>2 GTP = 3',3'-c-di-GMP + 2 diphosphate</text>
        <dbReference type="Rhea" id="RHEA:24898"/>
        <dbReference type="ChEBI" id="CHEBI:33019"/>
        <dbReference type="ChEBI" id="CHEBI:37565"/>
        <dbReference type="ChEBI" id="CHEBI:58805"/>
        <dbReference type="EC" id="2.7.7.65"/>
    </reaction>
</comment>
<dbReference type="Pfam" id="PF00990">
    <property type="entry name" value="GGDEF"/>
    <property type="match status" value="1"/>
</dbReference>
<dbReference type="SUPFAM" id="SSF55073">
    <property type="entry name" value="Nucleotide cyclase"/>
    <property type="match status" value="1"/>
</dbReference>
<evidence type="ECO:0000256" key="1">
    <source>
        <dbReference type="ARBA" id="ARBA00012528"/>
    </source>
</evidence>
<name>A0ABR9CDT0_9HYPH</name>
<evidence type="ECO:0000313" key="6">
    <source>
        <dbReference type="Proteomes" id="UP000615687"/>
    </source>
</evidence>
<sequence>MSLDAATLIIAITIVEWVAALLIFLVWRVTPHQTESNRDSIFIWALAFAFAGVGSLSISLRQTFPEDLCIIFGNTFLFLGLGLGPVAVAALWKQERPYRLAVLPSILWLTLCTIPAFFETYAARALFVQAVFISTSCWIAILCFRHNQERLNTAKWLGITSTLDAVYQTGYMFVSHFKSIGSLTDFYSESATQIYLLLVLLTASAKVILVFSLVIEKEQRHYRDQAHRDSLTGLANRRAFFDDARRWLADQSGWPKPYSVLMIDVDHFKQINDAHGHATGDRILQTLGEICGDGLRLGSIAGRLGGEEFALFLPGTTPHKAIMRAERIRERFARESLAASNGKVSATISGGLYSASSGHEPLDRALAAADERLYQAKAKGKNQIVTDILADADIPSKVAQLNAEEAA</sequence>
<feature type="transmembrane region" description="Helical" evidence="3">
    <location>
        <begin position="70"/>
        <end position="91"/>
    </location>
</feature>
<reference evidence="5 6" key="1">
    <citation type="submission" date="2020-09" db="EMBL/GenBank/DDBJ databases">
        <title>The genome sequence of type strain Labrenzia polysiphoniae KACC 19711.</title>
        <authorList>
            <person name="Liu Y."/>
        </authorList>
    </citation>
    <scope>NUCLEOTIDE SEQUENCE [LARGE SCALE GENOMIC DNA]</scope>
    <source>
        <strain evidence="5 6">KACC 19711</strain>
    </source>
</reference>
<dbReference type="Gene3D" id="3.30.70.270">
    <property type="match status" value="1"/>
</dbReference>
<dbReference type="PANTHER" id="PTHR45138:SF9">
    <property type="entry name" value="DIGUANYLATE CYCLASE DGCM-RELATED"/>
    <property type="match status" value="1"/>
</dbReference>
<dbReference type="PANTHER" id="PTHR45138">
    <property type="entry name" value="REGULATORY COMPONENTS OF SENSORY TRANSDUCTION SYSTEM"/>
    <property type="match status" value="1"/>
</dbReference>
<dbReference type="InterPro" id="IPR000160">
    <property type="entry name" value="GGDEF_dom"/>
</dbReference>
<evidence type="ECO:0000256" key="2">
    <source>
        <dbReference type="ARBA" id="ARBA00034247"/>
    </source>
</evidence>
<keyword evidence="3" id="KW-1133">Transmembrane helix</keyword>